<protein>
    <submittedName>
        <fullName evidence="2">Uncharacterized protein</fullName>
    </submittedName>
</protein>
<name>A0A8S0Q615_OLEEU</name>
<accession>A0A8S0Q615</accession>
<keyword evidence="3" id="KW-1185">Reference proteome</keyword>
<feature type="region of interest" description="Disordered" evidence="1">
    <location>
        <begin position="41"/>
        <end position="108"/>
    </location>
</feature>
<reference evidence="2 3" key="1">
    <citation type="submission" date="2019-12" db="EMBL/GenBank/DDBJ databases">
        <authorList>
            <person name="Alioto T."/>
            <person name="Alioto T."/>
            <person name="Gomez Garrido J."/>
        </authorList>
    </citation>
    <scope>NUCLEOTIDE SEQUENCE [LARGE SCALE GENOMIC DNA]</scope>
</reference>
<organism evidence="2 3">
    <name type="scientific">Olea europaea subsp. europaea</name>
    <dbReference type="NCBI Taxonomy" id="158383"/>
    <lineage>
        <taxon>Eukaryota</taxon>
        <taxon>Viridiplantae</taxon>
        <taxon>Streptophyta</taxon>
        <taxon>Embryophyta</taxon>
        <taxon>Tracheophyta</taxon>
        <taxon>Spermatophyta</taxon>
        <taxon>Magnoliopsida</taxon>
        <taxon>eudicotyledons</taxon>
        <taxon>Gunneridae</taxon>
        <taxon>Pentapetalae</taxon>
        <taxon>asterids</taxon>
        <taxon>lamiids</taxon>
        <taxon>Lamiales</taxon>
        <taxon>Oleaceae</taxon>
        <taxon>Oleeae</taxon>
        <taxon>Olea</taxon>
    </lineage>
</organism>
<evidence type="ECO:0000256" key="1">
    <source>
        <dbReference type="SAM" id="MobiDB-lite"/>
    </source>
</evidence>
<proteinExistence type="predicted"/>
<sequence length="108" mass="12055">MQSNKRKSINLCLQNNASHDNFRIFTWVNSILITALEEAKAKAEEEAKMKAEEEAKAKAEEEAKAKAEEEEKLKAEKEREENGKEGVNGEVKENGEEAKHSSANGVSH</sequence>
<comment type="caution">
    <text evidence="2">The sequence shown here is derived from an EMBL/GenBank/DDBJ whole genome shotgun (WGS) entry which is preliminary data.</text>
</comment>
<evidence type="ECO:0000313" key="2">
    <source>
        <dbReference type="EMBL" id="CAA2963553.1"/>
    </source>
</evidence>
<dbReference type="Proteomes" id="UP000594638">
    <property type="component" value="Unassembled WGS sequence"/>
</dbReference>
<evidence type="ECO:0000313" key="3">
    <source>
        <dbReference type="Proteomes" id="UP000594638"/>
    </source>
</evidence>
<dbReference type="Gramene" id="OE9A085498T1">
    <property type="protein sequence ID" value="OE9A085498C1"/>
    <property type="gene ID" value="OE9A085498"/>
</dbReference>
<dbReference type="AlphaFoldDB" id="A0A8S0Q615"/>
<feature type="compositionally biased region" description="Basic and acidic residues" evidence="1">
    <location>
        <begin position="41"/>
        <end position="84"/>
    </location>
</feature>
<gene>
    <name evidence="2" type="ORF">OLEA9_A085498</name>
</gene>
<feature type="compositionally biased region" description="Basic and acidic residues" evidence="1">
    <location>
        <begin position="90"/>
        <end position="100"/>
    </location>
</feature>
<dbReference type="EMBL" id="CACTIH010001810">
    <property type="protein sequence ID" value="CAA2963553.1"/>
    <property type="molecule type" value="Genomic_DNA"/>
</dbReference>